<protein>
    <submittedName>
        <fullName evidence="1">Uncharacterized protein</fullName>
    </submittedName>
</protein>
<gene>
    <name evidence="1" type="ORF">ECE50_012140</name>
</gene>
<dbReference type="PROSITE" id="PS51257">
    <property type="entry name" value="PROKAR_LIPOPROTEIN"/>
    <property type="match status" value="1"/>
</dbReference>
<evidence type="ECO:0000313" key="2">
    <source>
        <dbReference type="Proteomes" id="UP000281028"/>
    </source>
</evidence>
<evidence type="ECO:0000313" key="1">
    <source>
        <dbReference type="EMBL" id="NSL87589.1"/>
    </source>
</evidence>
<reference evidence="1" key="1">
    <citation type="submission" date="2020-05" db="EMBL/GenBank/DDBJ databases">
        <title>Chitinophaga laudate sp. nov., isolated from a tropical peat swamp.</title>
        <authorList>
            <person name="Goh C.B.S."/>
            <person name="Lee M.S."/>
            <person name="Parimannan S."/>
            <person name="Pasbakhsh P."/>
            <person name="Yule C.M."/>
            <person name="Rajandas H."/>
            <person name="Loke S."/>
            <person name="Croft L."/>
            <person name="Tan J.B.L."/>
        </authorList>
    </citation>
    <scope>NUCLEOTIDE SEQUENCE</scope>
    <source>
        <strain evidence="1">Mgbs1</strain>
    </source>
</reference>
<dbReference type="OrthoDB" id="794403at2"/>
<dbReference type="Proteomes" id="UP000281028">
    <property type="component" value="Unassembled WGS sequence"/>
</dbReference>
<keyword evidence="2" id="KW-1185">Reference proteome</keyword>
<proteinExistence type="predicted"/>
<dbReference type="EMBL" id="RIAR02000001">
    <property type="protein sequence ID" value="NSL87589.1"/>
    <property type="molecule type" value="Genomic_DNA"/>
</dbReference>
<dbReference type="AlphaFoldDB" id="A0A3S1CNA2"/>
<name>A0A3S1CNA2_9BACT</name>
<comment type="caution">
    <text evidence="1">The sequence shown here is derived from an EMBL/GenBank/DDBJ whole genome shotgun (WGS) entry which is preliminary data.</text>
</comment>
<sequence>MKPLYFLLPLAVVAASCQQNGQQANKNTDSLKTSPVNMNTCFAKISGKDSVILHINIQDGNAGGELTYNYFEKDKNTGTLKGQVADGILRADYQFMSEGMQSSRPVVFKISGEQAWEAVADSINPEGIPVFAADNNALHFDSIPLKEISCKP</sequence>
<accession>A0A3S1CNA2</accession>
<organism evidence="1 2">
    <name type="scientific">Chitinophaga solisilvae</name>
    <dbReference type="NCBI Taxonomy" id="1233460"/>
    <lineage>
        <taxon>Bacteria</taxon>
        <taxon>Pseudomonadati</taxon>
        <taxon>Bacteroidota</taxon>
        <taxon>Chitinophagia</taxon>
        <taxon>Chitinophagales</taxon>
        <taxon>Chitinophagaceae</taxon>
        <taxon>Chitinophaga</taxon>
    </lineage>
</organism>